<feature type="non-terminal residue" evidence="1">
    <location>
        <position position="1"/>
    </location>
</feature>
<accession>A0A0B2SLH7</accession>
<gene>
    <name evidence="1" type="ORF">glysoja_041094</name>
</gene>
<evidence type="ECO:0008006" key="2">
    <source>
        <dbReference type="Google" id="ProtNLM"/>
    </source>
</evidence>
<dbReference type="Pfam" id="PF14223">
    <property type="entry name" value="Retrotran_gag_2"/>
    <property type="match status" value="1"/>
</dbReference>
<dbReference type="AlphaFoldDB" id="A0A0B2SLH7"/>
<dbReference type="PANTHER" id="PTHR35317">
    <property type="entry name" value="OS04G0629600 PROTEIN"/>
    <property type="match status" value="1"/>
</dbReference>
<dbReference type="EMBL" id="KN641624">
    <property type="protein sequence ID" value="KHN45835.1"/>
    <property type="molecule type" value="Genomic_DNA"/>
</dbReference>
<protein>
    <recommendedName>
        <fullName evidence="2">Retrovirus-related Pol polyprotein from transposon TNT 1-94</fullName>
    </recommendedName>
</protein>
<organism evidence="1">
    <name type="scientific">Glycine soja</name>
    <name type="common">Wild soybean</name>
    <dbReference type="NCBI Taxonomy" id="3848"/>
    <lineage>
        <taxon>Eukaryota</taxon>
        <taxon>Viridiplantae</taxon>
        <taxon>Streptophyta</taxon>
        <taxon>Embryophyta</taxon>
        <taxon>Tracheophyta</taxon>
        <taxon>Spermatophyta</taxon>
        <taxon>Magnoliopsida</taxon>
        <taxon>eudicotyledons</taxon>
        <taxon>Gunneridae</taxon>
        <taxon>Pentapetalae</taxon>
        <taxon>rosids</taxon>
        <taxon>fabids</taxon>
        <taxon>Fabales</taxon>
        <taxon>Fabaceae</taxon>
        <taxon>Papilionoideae</taxon>
        <taxon>50 kb inversion clade</taxon>
        <taxon>NPAAA clade</taxon>
        <taxon>indigoferoid/millettioid clade</taxon>
        <taxon>Phaseoleae</taxon>
        <taxon>Glycine</taxon>
        <taxon>Glycine subgen. Soja</taxon>
    </lineage>
</organism>
<name>A0A0B2SLH7_GLYSO</name>
<proteinExistence type="predicted"/>
<dbReference type="Proteomes" id="UP000053555">
    <property type="component" value="Unassembled WGS sequence"/>
</dbReference>
<reference evidence="1" key="1">
    <citation type="submission" date="2014-07" db="EMBL/GenBank/DDBJ databases">
        <title>Identification of a novel salt tolerance gene in wild soybean by whole-genome sequencing.</title>
        <authorList>
            <person name="Lam H.-M."/>
            <person name="Qi X."/>
            <person name="Li M.-W."/>
            <person name="Liu X."/>
            <person name="Xie M."/>
            <person name="Ni M."/>
            <person name="Xu X."/>
        </authorList>
    </citation>
    <scope>NUCLEOTIDE SEQUENCE [LARGE SCALE GENOMIC DNA]</scope>
    <source>
        <tissue evidence="1">Root</tissue>
    </source>
</reference>
<dbReference type="PANTHER" id="PTHR35317:SF28">
    <property type="entry name" value="ZINC FINGER, CCHC-TYPE, RIBONUCLEASE H-LIKE DOMAIN, GAG-PRE-INTEGRASE DOMAIN PROTEIN-RELATED"/>
    <property type="match status" value="1"/>
</dbReference>
<sequence length="116" mass="13459">LTELDRNLTDAQKVAHRDLMKRDAKALFIIHQCVDADNFQKIRSADTAKKAWDTLEKSYLGIIDKVLRTLTPRFDHIVVAIEQGQNLEEMKIEELQGILEAQEMRLNEKNLQRSVE</sequence>
<feature type="non-terminal residue" evidence="1">
    <location>
        <position position="116"/>
    </location>
</feature>
<evidence type="ECO:0000313" key="1">
    <source>
        <dbReference type="EMBL" id="KHN45835.1"/>
    </source>
</evidence>